<keyword evidence="6" id="KW-1015">Disulfide bond</keyword>
<dbReference type="Ensembl" id="ENSSRHT00000063594.1">
    <property type="protein sequence ID" value="ENSSRHP00000061882.1"/>
    <property type="gene ID" value="ENSSRHG00000030768.1"/>
</dbReference>
<reference evidence="11" key="1">
    <citation type="submission" date="2025-08" db="UniProtKB">
        <authorList>
            <consortium name="Ensembl"/>
        </authorList>
    </citation>
    <scope>IDENTIFICATION</scope>
</reference>
<organism evidence="11 12">
    <name type="scientific">Sinocyclocheilus rhinocerous</name>
    <dbReference type="NCBI Taxonomy" id="307959"/>
    <lineage>
        <taxon>Eukaryota</taxon>
        <taxon>Metazoa</taxon>
        <taxon>Chordata</taxon>
        <taxon>Craniata</taxon>
        <taxon>Vertebrata</taxon>
        <taxon>Euteleostomi</taxon>
        <taxon>Actinopterygii</taxon>
        <taxon>Neopterygii</taxon>
        <taxon>Teleostei</taxon>
        <taxon>Ostariophysi</taxon>
        <taxon>Cypriniformes</taxon>
        <taxon>Cyprinidae</taxon>
        <taxon>Cyprininae</taxon>
        <taxon>Sinocyclocheilus</taxon>
    </lineage>
</organism>
<dbReference type="SMART" id="SM00020">
    <property type="entry name" value="Tryp_SPc"/>
    <property type="match status" value="1"/>
</dbReference>
<comment type="subcellular location">
    <subcellularLocation>
        <location evidence="1">Secreted</location>
        <location evidence="1">Extracellular space</location>
    </subcellularLocation>
</comment>
<reference evidence="11" key="2">
    <citation type="submission" date="2025-09" db="UniProtKB">
        <authorList>
            <consortium name="Ensembl"/>
        </authorList>
    </citation>
    <scope>IDENTIFICATION</scope>
</reference>
<comment type="catalytic activity">
    <reaction evidence="7">
        <text>Preferential cleavage: Arg-|-Xaa, Lys-|-Xaa.</text>
        <dbReference type="EC" id="3.4.21.4"/>
    </reaction>
</comment>
<dbReference type="PROSITE" id="PS00134">
    <property type="entry name" value="TRYPSIN_HIS"/>
    <property type="match status" value="1"/>
</dbReference>
<keyword evidence="3" id="KW-0732">Signal</keyword>
<dbReference type="PROSITE" id="PS50240">
    <property type="entry name" value="TRYPSIN_DOM"/>
    <property type="match status" value="1"/>
</dbReference>
<accession>A0A673KBX9</accession>
<dbReference type="CDD" id="cd00190">
    <property type="entry name" value="Tryp_SPc"/>
    <property type="match status" value="1"/>
</dbReference>
<dbReference type="PANTHER" id="PTHR24264:SF6">
    <property type="entry name" value="TRYPSINOGEN 1A-RELATED"/>
    <property type="match status" value="1"/>
</dbReference>
<keyword evidence="4 9" id="KW-0378">Hydrolase</keyword>
<keyword evidence="2 9" id="KW-0645">Protease</keyword>
<evidence type="ECO:0000256" key="5">
    <source>
        <dbReference type="ARBA" id="ARBA00022825"/>
    </source>
</evidence>
<evidence type="ECO:0000256" key="8">
    <source>
        <dbReference type="ARBA" id="ARBA00038868"/>
    </source>
</evidence>
<evidence type="ECO:0000256" key="3">
    <source>
        <dbReference type="ARBA" id="ARBA00022729"/>
    </source>
</evidence>
<evidence type="ECO:0000256" key="9">
    <source>
        <dbReference type="RuleBase" id="RU363034"/>
    </source>
</evidence>
<dbReference type="GO" id="GO:0004252">
    <property type="term" value="F:serine-type endopeptidase activity"/>
    <property type="evidence" value="ECO:0007669"/>
    <property type="project" value="UniProtKB-EC"/>
</dbReference>
<dbReference type="InterPro" id="IPR050127">
    <property type="entry name" value="Serine_Proteases_S1"/>
</dbReference>
<protein>
    <recommendedName>
        <fullName evidence="8">trypsin</fullName>
        <ecNumber evidence="8">3.4.21.4</ecNumber>
    </recommendedName>
</protein>
<keyword evidence="5 9" id="KW-0720">Serine protease</keyword>
<dbReference type="PANTHER" id="PTHR24264">
    <property type="entry name" value="TRYPSIN-RELATED"/>
    <property type="match status" value="1"/>
</dbReference>
<sequence length="251" mass="27777">RHLWVIGSSQTSFKQYILIKCLTIFYVLCAVAENHVKIVGGYECEPHSQPWMAFLKTSFHQCGGFLINQNWIMSAAHCYDTRIEVRLGKHNIAVDESSEQSIPSERVIRHPQFNYSTIDNDIMLIKLRKPVTLNKFVKPVDLPKSCAPPDTMCRVSGWGITMNESEFIQTVDSDKLQCLNLSIISDRDCNESYPDLITASMFCAGYLKGGKGVCQGDSGGPMVCDGEIQGIVSAGGRCAAKDQPGIFTKVG</sequence>
<feature type="domain" description="Peptidase S1" evidence="10">
    <location>
        <begin position="38"/>
        <end position="251"/>
    </location>
</feature>
<dbReference type="AlphaFoldDB" id="A0A673KBX9"/>
<dbReference type="InterPro" id="IPR018114">
    <property type="entry name" value="TRYPSIN_HIS"/>
</dbReference>
<evidence type="ECO:0000256" key="1">
    <source>
        <dbReference type="ARBA" id="ARBA00004239"/>
    </source>
</evidence>
<dbReference type="GO" id="GO:0005615">
    <property type="term" value="C:extracellular space"/>
    <property type="evidence" value="ECO:0007669"/>
    <property type="project" value="TreeGrafter"/>
</dbReference>
<dbReference type="InterPro" id="IPR043504">
    <property type="entry name" value="Peptidase_S1_PA_chymotrypsin"/>
</dbReference>
<dbReference type="EC" id="3.4.21.4" evidence="8"/>
<evidence type="ECO:0000313" key="11">
    <source>
        <dbReference type="Ensembl" id="ENSSRHP00000061882.1"/>
    </source>
</evidence>
<dbReference type="Proteomes" id="UP000472270">
    <property type="component" value="Unassembled WGS sequence"/>
</dbReference>
<dbReference type="InterPro" id="IPR009003">
    <property type="entry name" value="Peptidase_S1_PA"/>
</dbReference>
<dbReference type="InterPro" id="IPR001254">
    <property type="entry name" value="Trypsin_dom"/>
</dbReference>
<evidence type="ECO:0000256" key="7">
    <source>
        <dbReference type="ARBA" id="ARBA00036320"/>
    </source>
</evidence>
<evidence type="ECO:0000256" key="6">
    <source>
        <dbReference type="ARBA" id="ARBA00023157"/>
    </source>
</evidence>
<evidence type="ECO:0000256" key="4">
    <source>
        <dbReference type="ARBA" id="ARBA00022801"/>
    </source>
</evidence>
<dbReference type="SUPFAM" id="SSF50494">
    <property type="entry name" value="Trypsin-like serine proteases"/>
    <property type="match status" value="1"/>
</dbReference>
<dbReference type="PROSITE" id="PS00135">
    <property type="entry name" value="TRYPSIN_SER"/>
    <property type="match status" value="1"/>
</dbReference>
<keyword evidence="12" id="KW-1185">Reference proteome</keyword>
<proteinExistence type="predicted"/>
<dbReference type="Gene3D" id="2.40.10.10">
    <property type="entry name" value="Trypsin-like serine proteases"/>
    <property type="match status" value="3"/>
</dbReference>
<dbReference type="InterPro" id="IPR001314">
    <property type="entry name" value="Peptidase_S1A"/>
</dbReference>
<dbReference type="InterPro" id="IPR033116">
    <property type="entry name" value="TRYPSIN_SER"/>
</dbReference>
<dbReference type="GO" id="GO:0006508">
    <property type="term" value="P:proteolysis"/>
    <property type="evidence" value="ECO:0007669"/>
    <property type="project" value="UniProtKB-KW"/>
</dbReference>
<dbReference type="FunFam" id="2.40.10.10:FF:000120">
    <property type="entry name" value="Putative serine protease"/>
    <property type="match status" value="1"/>
</dbReference>
<name>A0A673KBX9_9TELE</name>
<evidence type="ECO:0000313" key="12">
    <source>
        <dbReference type="Proteomes" id="UP000472270"/>
    </source>
</evidence>
<dbReference type="Pfam" id="PF00089">
    <property type="entry name" value="Trypsin"/>
    <property type="match status" value="1"/>
</dbReference>
<evidence type="ECO:0000256" key="2">
    <source>
        <dbReference type="ARBA" id="ARBA00022670"/>
    </source>
</evidence>
<dbReference type="PRINTS" id="PR00722">
    <property type="entry name" value="CHYMOTRYPSIN"/>
</dbReference>
<evidence type="ECO:0000259" key="10">
    <source>
        <dbReference type="PROSITE" id="PS50240"/>
    </source>
</evidence>